<feature type="transmembrane region" description="Helical" evidence="1">
    <location>
        <begin position="7"/>
        <end position="32"/>
    </location>
</feature>
<keyword evidence="1" id="KW-1133">Transmembrane helix</keyword>
<evidence type="ECO:0000313" key="3">
    <source>
        <dbReference type="Proteomes" id="UP000809273"/>
    </source>
</evidence>
<evidence type="ECO:0000313" key="2">
    <source>
        <dbReference type="EMBL" id="MBN1572517.1"/>
    </source>
</evidence>
<dbReference type="AlphaFoldDB" id="A0A9D8KED0"/>
<accession>A0A9D8KED0</accession>
<keyword evidence="1" id="KW-0812">Transmembrane</keyword>
<gene>
    <name evidence="2" type="ORF">JW984_04890</name>
</gene>
<feature type="transmembrane region" description="Helical" evidence="1">
    <location>
        <begin position="38"/>
        <end position="56"/>
    </location>
</feature>
<dbReference type="EMBL" id="JAFGIX010000024">
    <property type="protein sequence ID" value="MBN1572517.1"/>
    <property type="molecule type" value="Genomic_DNA"/>
</dbReference>
<evidence type="ECO:0000256" key="1">
    <source>
        <dbReference type="SAM" id="Phobius"/>
    </source>
</evidence>
<protein>
    <submittedName>
        <fullName evidence="2">Uncharacterized protein</fullName>
    </submittedName>
</protein>
<name>A0A9D8KED0_9DELT</name>
<reference evidence="2" key="2">
    <citation type="submission" date="2021-01" db="EMBL/GenBank/DDBJ databases">
        <authorList>
            <person name="Hahn C.R."/>
            <person name="Youssef N.H."/>
            <person name="Elshahed M."/>
        </authorList>
    </citation>
    <scope>NUCLEOTIDE SEQUENCE</scope>
    <source>
        <strain evidence="2">Zod_Metabat.24</strain>
    </source>
</reference>
<keyword evidence="1" id="KW-0472">Membrane</keyword>
<comment type="caution">
    <text evidence="2">The sequence shown here is derived from an EMBL/GenBank/DDBJ whole genome shotgun (WGS) entry which is preliminary data.</text>
</comment>
<dbReference type="Proteomes" id="UP000809273">
    <property type="component" value="Unassembled WGS sequence"/>
</dbReference>
<organism evidence="2 3">
    <name type="scientific">Candidatus Zymogenus saltonus</name>
    <dbReference type="NCBI Taxonomy" id="2844893"/>
    <lineage>
        <taxon>Bacteria</taxon>
        <taxon>Deltaproteobacteria</taxon>
        <taxon>Candidatus Zymogenia</taxon>
        <taxon>Candidatus Zymogeniales</taxon>
        <taxon>Candidatus Zymogenaceae</taxon>
        <taxon>Candidatus Zymogenus</taxon>
    </lineage>
</organism>
<proteinExistence type="predicted"/>
<reference evidence="2" key="1">
    <citation type="journal article" date="2021" name="Environ. Microbiol.">
        <title>Genomic characterization of three novel Desulfobacterota classes expand the metabolic and phylogenetic diversity of the phylum.</title>
        <authorList>
            <person name="Murphy C.L."/>
            <person name="Biggerstaff J."/>
            <person name="Eichhorn A."/>
            <person name="Ewing E."/>
            <person name="Shahan R."/>
            <person name="Soriano D."/>
            <person name="Stewart S."/>
            <person name="VanMol K."/>
            <person name="Walker R."/>
            <person name="Walters P."/>
            <person name="Elshahed M.S."/>
            <person name="Youssef N.H."/>
        </authorList>
    </citation>
    <scope>NUCLEOTIDE SEQUENCE</scope>
    <source>
        <strain evidence="2">Zod_Metabat.24</strain>
    </source>
</reference>
<sequence>MRIIAWLFILAAFAGFIFGIVVKVFGMAPFAFDLYPRSFINFVTVCLLFAIAFILLGPHRHVKD</sequence>